<proteinExistence type="predicted"/>
<reference evidence="1 2" key="1">
    <citation type="submission" date="2018-05" db="EMBL/GenBank/DDBJ databases">
        <title>The Hungate 1000. A catalogue of reference genomes from the rumen microbiome.</title>
        <authorList>
            <person name="Kelly W."/>
        </authorList>
    </citation>
    <scope>NUCLEOTIDE SEQUENCE [LARGE SCALE GENOMIC DNA]</scope>
    <source>
        <strain evidence="1 2">NLAE-zl-C242</strain>
    </source>
</reference>
<dbReference type="SUPFAM" id="SSF47413">
    <property type="entry name" value="lambda repressor-like DNA-binding domains"/>
    <property type="match status" value="1"/>
</dbReference>
<dbReference type="GO" id="GO:0003677">
    <property type="term" value="F:DNA binding"/>
    <property type="evidence" value="ECO:0007669"/>
    <property type="project" value="InterPro"/>
</dbReference>
<comment type="caution">
    <text evidence="1">The sequence shown here is derived from an EMBL/GenBank/DDBJ whole genome shotgun (WGS) entry which is preliminary data.</text>
</comment>
<dbReference type="AlphaFoldDB" id="A0A2Y9BGB0"/>
<dbReference type="CDD" id="cd00093">
    <property type="entry name" value="HTH_XRE"/>
    <property type="match status" value="1"/>
</dbReference>
<accession>A0A2Y9BGB0</accession>
<dbReference type="InterPro" id="IPR001387">
    <property type="entry name" value="Cro/C1-type_HTH"/>
</dbReference>
<dbReference type="RefSeq" id="WP_109732308.1">
    <property type="nucleotide sequence ID" value="NZ_QGDL01000010.1"/>
</dbReference>
<keyword evidence="2" id="KW-1185">Reference proteome</keyword>
<evidence type="ECO:0000313" key="2">
    <source>
        <dbReference type="Proteomes" id="UP000245845"/>
    </source>
</evidence>
<dbReference type="Gene3D" id="1.10.260.40">
    <property type="entry name" value="lambda repressor-like DNA-binding domains"/>
    <property type="match status" value="1"/>
</dbReference>
<dbReference type="EMBL" id="QGDL01000010">
    <property type="protein sequence ID" value="PWJ27949.1"/>
    <property type="molecule type" value="Genomic_DNA"/>
</dbReference>
<evidence type="ECO:0000313" key="1">
    <source>
        <dbReference type="EMBL" id="PWJ27949.1"/>
    </source>
</evidence>
<organism evidence="1 2">
    <name type="scientific">Faecalicatena orotica</name>
    <dbReference type="NCBI Taxonomy" id="1544"/>
    <lineage>
        <taxon>Bacteria</taxon>
        <taxon>Bacillati</taxon>
        <taxon>Bacillota</taxon>
        <taxon>Clostridia</taxon>
        <taxon>Lachnospirales</taxon>
        <taxon>Lachnospiraceae</taxon>
        <taxon>Faecalicatena</taxon>
    </lineage>
</organism>
<protein>
    <recommendedName>
        <fullName evidence="3">Transcriptional regulator</fullName>
    </recommendedName>
</protein>
<name>A0A2Y9BGB0_9FIRM</name>
<dbReference type="InterPro" id="IPR010982">
    <property type="entry name" value="Lambda_DNA-bd_dom_sf"/>
</dbReference>
<gene>
    <name evidence="1" type="ORF">A8806_110124</name>
</gene>
<dbReference type="OrthoDB" id="2064246at2"/>
<sequence length="75" mass="8694">MYRVLKGEMVKNGITVRELALKIGITERGLRNKINGKTSFSWDEVLKIKTEAFPDALLEELFQKDENNKKQTLVR</sequence>
<dbReference type="Proteomes" id="UP000245845">
    <property type="component" value="Unassembled WGS sequence"/>
</dbReference>
<evidence type="ECO:0008006" key="3">
    <source>
        <dbReference type="Google" id="ProtNLM"/>
    </source>
</evidence>